<accession>A0A0T9R224</accession>
<dbReference type="NCBIfam" id="TIGR02743">
    <property type="entry name" value="TraW"/>
    <property type="match status" value="1"/>
</dbReference>
<name>A0A0T9R224_9GAMM</name>
<gene>
    <name evidence="1" type="ORF">ERS008529_03911</name>
</gene>
<proteinExistence type="predicted"/>
<dbReference type="InterPro" id="IPR014114">
    <property type="entry name" value="TraW"/>
</dbReference>
<dbReference type="EMBL" id="CQAZ01000046">
    <property type="protein sequence ID" value="CNI40089.1"/>
    <property type="molecule type" value="Genomic_DNA"/>
</dbReference>
<evidence type="ECO:0000313" key="2">
    <source>
        <dbReference type="Proteomes" id="UP000045840"/>
    </source>
</evidence>
<dbReference type="Proteomes" id="UP000045840">
    <property type="component" value="Unassembled WGS sequence"/>
</dbReference>
<protein>
    <submittedName>
        <fullName evidence="1">Conjugal transfer pilus assembly protein TraW</fullName>
    </submittedName>
</protein>
<sequence>MRLFIAITLLCCPLLTSARDLGKWGDIYPVQEQSFLNLIQQRLGALEKSGEMAELQQRFKDNVIENTLRPPAVEGLSTDTQSHTRWYDPTFIVGQTLSDPKGTVFARKGEKINPLDTIPLNSTLYFIDADDPRQVDWMKTQKPPTVNYKVILVNGNIKTATAALNTRIYFDQGGELTRRFGLTHVPATLTQDNKRLKIVSAPMQENR</sequence>
<dbReference type="AlphaFoldDB" id="A0A0T9R224"/>
<dbReference type="STRING" id="1288385.ERS137968_04245"/>
<dbReference type="NCBIfam" id="NF010298">
    <property type="entry name" value="PRK13738.1"/>
    <property type="match status" value="1"/>
</dbReference>
<organism evidence="1 2">
    <name type="scientific">Yersinia pekkanenii</name>
    <dbReference type="NCBI Taxonomy" id="1288385"/>
    <lineage>
        <taxon>Bacteria</taxon>
        <taxon>Pseudomonadati</taxon>
        <taxon>Pseudomonadota</taxon>
        <taxon>Gammaproteobacteria</taxon>
        <taxon>Enterobacterales</taxon>
        <taxon>Yersiniaceae</taxon>
        <taxon>Yersinia</taxon>
    </lineage>
</organism>
<dbReference type="RefSeq" id="WP_156168675.1">
    <property type="nucleotide sequence ID" value="NZ_CQAZ01000046.1"/>
</dbReference>
<reference evidence="2" key="1">
    <citation type="submission" date="2015-03" db="EMBL/GenBank/DDBJ databases">
        <authorList>
            <consortium name="Pathogen Informatics"/>
        </authorList>
    </citation>
    <scope>NUCLEOTIDE SEQUENCE [LARGE SCALE GENOMIC DNA]</scope>
    <source>
        <strain evidence="2">A125KOH2</strain>
    </source>
</reference>
<evidence type="ECO:0000313" key="1">
    <source>
        <dbReference type="EMBL" id="CNI40089.1"/>
    </source>
</evidence>